<evidence type="ECO:0000313" key="3">
    <source>
        <dbReference type="Proteomes" id="UP001202328"/>
    </source>
</evidence>
<sequence>MWRLFSRFRGPSGYSASNTAEEVTHGIDATGLTAVITGASSGIGTETARVLALRGVHVVMAVRNMTAGGAVKDAIVKENPNAKVDVMELDLSSIAAVRKFAAEFKSRDLPLNILINNAGVAISFTLSEDKVELTFATNHLGHFLLTELLLETMKITARKSNIEGRVVNVSSALHWLADKIRFDKINEDTGSYVFQLYAQSKLANILHANELARRLKEEGVKITANSLHPGVITTGIYQHCYLRVVVNSFLGKFLKNVQQGASTTCYIALHPNLKGITGKYFVDNNFSKQSPYAKDKEVAEKLWDFSMILVRNK</sequence>
<dbReference type="AlphaFoldDB" id="A0AAD4S858"/>
<dbReference type="InterPro" id="IPR055280">
    <property type="entry name" value="TIC32"/>
</dbReference>
<name>A0AAD4S858_9MAGN</name>
<evidence type="ECO:0000256" key="1">
    <source>
        <dbReference type="RuleBase" id="RU000363"/>
    </source>
</evidence>
<evidence type="ECO:0008006" key="4">
    <source>
        <dbReference type="Google" id="ProtNLM"/>
    </source>
</evidence>
<dbReference type="InterPro" id="IPR002347">
    <property type="entry name" value="SDR_fam"/>
</dbReference>
<gene>
    <name evidence="2" type="ORF">MKW98_008137</name>
</gene>
<dbReference type="PRINTS" id="PR00081">
    <property type="entry name" value="GDHRDH"/>
</dbReference>
<dbReference type="SUPFAM" id="SSF51735">
    <property type="entry name" value="NAD(P)-binding Rossmann-fold domains"/>
    <property type="match status" value="1"/>
</dbReference>
<dbReference type="PANTHER" id="PTHR48476:SF1">
    <property type="entry name" value="SHORT-CHAIN DEHYDROGENASE TIC 32, CHLOROPLASTIC-LIKE"/>
    <property type="match status" value="1"/>
</dbReference>
<organism evidence="2 3">
    <name type="scientific">Papaver atlanticum</name>
    <dbReference type="NCBI Taxonomy" id="357466"/>
    <lineage>
        <taxon>Eukaryota</taxon>
        <taxon>Viridiplantae</taxon>
        <taxon>Streptophyta</taxon>
        <taxon>Embryophyta</taxon>
        <taxon>Tracheophyta</taxon>
        <taxon>Spermatophyta</taxon>
        <taxon>Magnoliopsida</taxon>
        <taxon>Ranunculales</taxon>
        <taxon>Papaveraceae</taxon>
        <taxon>Papaveroideae</taxon>
        <taxon>Papaver</taxon>
    </lineage>
</organism>
<dbReference type="InterPro" id="IPR036291">
    <property type="entry name" value="NAD(P)-bd_dom_sf"/>
</dbReference>
<dbReference type="Pfam" id="PF00106">
    <property type="entry name" value="adh_short"/>
    <property type="match status" value="1"/>
</dbReference>
<dbReference type="Proteomes" id="UP001202328">
    <property type="component" value="Unassembled WGS sequence"/>
</dbReference>
<protein>
    <recommendedName>
        <fullName evidence="4">Short-chain dehydrogenase TIC 32, chloroplastic</fullName>
    </recommendedName>
</protein>
<reference evidence="2" key="1">
    <citation type="submission" date="2022-04" db="EMBL/GenBank/DDBJ databases">
        <title>A functionally conserved STORR gene fusion in Papaver species that diverged 16.8 million years ago.</title>
        <authorList>
            <person name="Catania T."/>
        </authorList>
    </citation>
    <scope>NUCLEOTIDE SEQUENCE</scope>
    <source>
        <strain evidence="2">S-188037</strain>
    </source>
</reference>
<evidence type="ECO:0000313" key="2">
    <source>
        <dbReference type="EMBL" id="KAI3873485.1"/>
    </source>
</evidence>
<dbReference type="PRINTS" id="PR00080">
    <property type="entry name" value="SDRFAMILY"/>
</dbReference>
<comment type="similarity">
    <text evidence="1">Belongs to the short-chain dehydrogenases/reductases (SDR) family.</text>
</comment>
<dbReference type="CDD" id="cd05327">
    <property type="entry name" value="retinol-DH_like_SDR_c_like"/>
    <property type="match status" value="1"/>
</dbReference>
<dbReference type="Gene3D" id="3.40.50.720">
    <property type="entry name" value="NAD(P)-binding Rossmann-like Domain"/>
    <property type="match status" value="1"/>
</dbReference>
<proteinExistence type="inferred from homology"/>
<accession>A0AAD4S858</accession>
<dbReference type="EMBL" id="JAJJMB010012776">
    <property type="protein sequence ID" value="KAI3873485.1"/>
    <property type="molecule type" value="Genomic_DNA"/>
</dbReference>
<comment type="caution">
    <text evidence="2">The sequence shown here is derived from an EMBL/GenBank/DDBJ whole genome shotgun (WGS) entry which is preliminary data.</text>
</comment>
<dbReference type="PANTHER" id="PTHR48476">
    <property type="entry name" value="SHORT-CHAIN DEHYDROGENASE TIC 32, CHLOROPLASTIC-LIKE"/>
    <property type="match status" value="1"/>
</dbReference>
<keyword evidence="3" id="KW-1185">Reference proteome</keyword>